<evidence type="ECO:0000313" key="3">
    <source>
        <dbReference type="Proteomes" id="UP000004956"/>
    </source>
</evidence>
<evidence type="ECO:0000259" key="1">
    <source>
        <dbReference type="Pfam" id="PF01385"/>
    </source>
</evidence>
<feature type="domain" description="Probable transposase IS891/IS1136/IS1341" evidence="1">
    <location>
        <begin position="65"/>
        <end position="170"/>
    </location>
</feature>
<gene>
    <name evidence="2" type="ORF">HMPREF9440_00237</name>
</gene>
<reference evidence="2 3" key="1">
    <citation type="submission" date="2011-11" db="EMBL/GenBank/DDBJ databases">
        <authorList>
            <person name="Weinstock G."/>
            <person name="Sodergren E."/>
            <person name="Clifton S."/>
            <person name="Fulton L."/>
            <person name="Fulton B."/>
            <person name="Courtney L."/>
            <person name="Fronick C."/>
            <person name="Harrison M."/>
            <person name="Strong C."/>
            <person name="Farmer C."/>
            <person name="Delahaunty K."/>
            <person name="Markovic C."/>
            <person name="Hall O."/>
            <person name="Minx P."/>
            <person name="Tomlinson C."/>
            <person name="Mitreva M."/>
            <person name="Hou S."/>
            <person name="Chen J."/>
            <person name="Wollam A."/>
            <person name="Pepin K.H."/>
            <person name="Johnson M."/>
            <person name="Bhonagiri V."/>
            <person name="Zhang X."/>
            <person name="Suruliraj S."/>
            <person name="Warren W."/>
            <person name="Chinwalla A."/>
            <person name="Mardis E.R."/>
            <person name="Wilson R.K."/>
        </authorList>
    </citation>
    <scope>NUCLEOTIDE SEQUENCE [LARGE SCALE GENOMIC DNA]</scope>
    <source>
        <strain evidence="2 3">YIT 11816</strain>
    </source>
</reference>
<feature type="non-terminal residue" evidence="2">
    <location>
        <position position="205"/>
    </location>
</feature>
<dbReference type="EMBL" id="AFBQ01000031">
    <property type="protein sequence ID" value="EHY32369.1"/>
    <property type="molecule type" value="Genomic_DNA"/>
</dbReference>
<name>H3KBY9_9BURK</name>
<organism evidence="2 3">
    <name type="scientific">Sutterella parvirubra YIT 11816</name>
    <dbReference type="NCBI Taxonomy" id="762967"/>
    <lineage>
        <taxon>Bacteria</taxon>
        <taxon>Pseudomonadati</taxon>
        <taxon>Pseudomonadota</taxon>
        <taxon>Betaproteobacteria</taxon>
        <taxon>Burkholderiales</taxon>
        <taxon>Sutterellaceae</taxon>
        <taxon>Sutterella</taxon>
    </lineage>
</organism>
<dbReference type="Proteomes" id="UP000004956">
    <property type="component" value="Unassembled WGS sequence"/>
</dbReference>
<dbReference type="Pfam" id="PF01385">
    <property type="entry name" value="OrfB_IS605"/>
    <property type="match status" value="1"/>
</dbReference>
<accession>H3KBY9</accession>
<feature type="non-terminal residue" evidence="2">
    <location>
        <position position="1"/>
    </location>
</feature>
<dbReference type="NCBIfam" id="NF040570">
    <property type="entry name" value="guided_TnpB"/>
    <property type="match status" value="1"/>
</dbReference>
<sequence length="205" mass="23211">HDSFTISNDQIKIEGSRIRIPNLGWVRMCEPLRFKDAKVLSVTISRGADDWYVSISCELTSLTHLKPAKNQGRVGVDLGILKMAVLSDGHVFEAPMPLKHALARLKILQEIMSRAKRGSRNRQKLRVRIARLHRRIANIRSHAIHKLTAFLASNYSEVVIEDLNVKGMMANHHLARAIGDVGFYEFRRQLEYKMALRGGLLVVAP</sequence>
<comment type="caution">
    <text evidence="2">The sequence shown here is derived from an EMBL/GenBank/DDBJ whole genome shotgun (WGS) entry which is preliminary data.</text>
</comment>
<protein>
    <submittedName>
        <fullName evidence="2">Transposase, IS605 family</fullName>
    </submittedName>
</protein>
<proteinExistence type="predicted"/>
<keyword evidence="3" id="KW-1185">Reference proteome</keyword>
<dbReference type="OrthoDB" id="5560528at2"/>
<dbReference type="STRING" id="762967.HMPREF9440_00237"/>
<evidence type="ECO:0000313" key="2">
    <source>
        <dbReference type="EMBL" id="EHY32369.1"/>
    </source>
</evidence>
<dbReference type="InterPro" id="IPR001959">
    <property type="entry name" value="Transposase"/>
</dbReference>
<dbReference type="AlphaFoldDB" id="H3KBY9"/>
<dbReference type="RefSeq" id="WP_008540641.1">
    <property type="nucleotide sequence ID" value="NZ_JH604863.1"/>
</dbReference>